<accession>A0A183IYX1</accession>
<feature type="domain" description="Fibronectin type-III" evidence="1">
    <location>
        <begin position="1"/>
        <end position="76"/>
    </location>
</feature>
<organism evidence="4">
    <name type="scientific">Soboliphyme baturini</name>
    <dbReference type="NCBI Taxonomy" id="241478"/>
    <lineage>
        <taxon>Eukaryota</taxon>
        <taxon>Metazoa</taxon>
        <taxon>Ecdysozoa</taxon>
        <taxon>Nematoda</taxon>
        <taxon>Enoplea</taxon>
        <taxon>Dorylaimia</taxon>
        <taxon>Dioctophymatida</taxon>
        <taxon>Dioctophymatoidea</taxon>
        <taxon>Soboliphymatidae</taxon>
        <taxon>Soboliphyme</taxon>
    </lineage>
</organism>
<dbReference type="SUPFAM" id="SSF49265">
    <property type="entry name" value="Fibronectin type III"/>
    <property type="match status" value="2"/>
</dbReference>
<dbReference type="Proteomes" id="UP000270296">
    <property type="component" value="Unassembled WGS sequence"/>
</dbReference>
<dbReference type="EMBL" id="UZAM01012003">
    <property type="protein sequence ID" value="VDP19478.1"/>
    <property type="molecule type" value="Genomic_DNA"/>
</dbReference>
<dbReference type="OrthoDB" id="5843172at2759"/>
<feature type="domain" description="Fibronectin type-III" evidence="1">
    <location>
        <begin position="268"/>
        <end position="356"/>
    </location>
</feature>
<protein>
    <submittedName>
        <fullName evidence="4">Fibronectin type-III domain-containing protein</fullName>
    </submittedName>
</protein>
<evidence type="ECO:0000313" key="2">
    <source>
        <dbReference type="EMBL" id="VDP19478.1"/>
    </source>
</evidence>
<evidence type="ECO:0000313" key="4">
    <source>
        <dbReference type="WBParaSite" id="SBAD_0000913901-mRNA-1"/>
    </source>
</evidence>
<dbReference type="SMART" id="SM00060">
    <property type="entry name" value="FN3"/>
    <property type="match status" value="2"/>
</dbReference>
<dbReference type="InterPro" id="IPR013783">
    <property type="entry name" value="Ig-like_fold"/>
</dbReference>
<keyword evidence="3" id="KW-1185">Reference proteome</keyword>
<dbReference type="InterPro" id="IPR003961">
    <property type="entry name" value="FN3_dom"/>
</dbReference>
<dbReference type="PANTHER" id="PTHR46957">
    <property type="entry name" value="CYTOKINE RECEPTOR"/>
    <property type="match status" value="1"/>
</dbReference>
<dbReference type="InterPro" id="IPR002602">
    <property type="entry name" value="DB"/>
</dbReference>
<name>A0A183IYX1_9BILA</name>
<gene>
    <name evidence="2" type="ORF">SBAD_LOCUS8819</name>
</gene>
<dbReference type="InterPro" id="IPR050713">
    <property type="entry name" value="RTP_Phos/Ushers"/>
</dbReference>
<dbReference type="WBParaSite" id="SBAD_0000913901-mRNA-1">
    <property type="protein sequence ID" value="SBAD_0000913901-mRNA-1"/>
    <property type="gene ID" value="SBAD_0000913901"/>
</dbReference>
<dbReference type="CDD" id="cd00063">
    <property type="entry name" value="FN3"/>
    <property type="match status" value="3"/>
</dbReference>
<sequence length="598" mass="66218">MISWSPPNINAERVISYSLFYKMGRDEQYKEVANVSSPYELMGLKTNVPTTVYLLSHTPEGSSLKSTRVEIVTQAEENQICQVGNPLLTSNGNLFLCYRDIDCPPYYVCSDDSPSDDIAGRCCPTGMSFYFSFDCFFSQNFYIAEDFVKEDFHPSTPDLAKCCADKGVTGKCLNLCSYNTTTQDLITYGSACFDSIKAWVDCGGGSYMFLPDSRDHRPCCSDAGVPSRCLDFCHSPLKDVSSGHLMCIKYATVIATCILHGVLKLPGPARNLNIAERGSNFVNLSWSAPSQPTTVDFYEVTLKDGASTVFKANTTELFHIFRPLEPGVEYKASLISYNQYGYSVPSSQLTFVLHSSDEDDYDRPSAPYGVIITWVGTSAVNVSWAWTGMTVNRKPCTNVKFSVFYRVENSTSIEKVETSKNYLVINNMLTAKLYNLYVVAVDLSRNVSSSPSEIDLEVENGKKLGDRVTISCFTLKYGPLNLTLEYGDEQVATVPPIVTTKTTPITVYSDFDVTIPCEIRAFPACTDSSVYWSFTPLGQPLADTVYADYRHSMIVDVDRPSYVPSSGAQASLIVSVLLLVVWDENDIQTGINTSVDEQ</sequence>
<proteinExistence type="predicted"/>
<dbReference type="Pfam" id="PF01682">
    <property type="entry name" value="DB"/>
    <property type="match status" value="1"/>
</dbReference>
<dbReference type="Gene3D" id="2.60.40.10">
    <property type="entry name" value="Immunoglobulins"/>
    <property type="match status" value="1"/>
</dbReference>
<dbReference type="InterPro" id="IPR036116">
    <property type="entry name" value="FN3_sf"/>
</dbReference>
<evidence type="ECO:0000259" key="1">
    <source>
        <dbReference type="PROSITE" id="PS50853"/>
    </source>
</evidence>
<dbReference type="AlphaFoldDB" id="A0A183IYX1"/>
<reference evidence="2 3" key="2">
    <citation type="submission" date="2018-11" db="EMBL/GenBank/DDBJ databases">
        <authorList>
            <consortium name="Pathogen Informatics"/>
        </authorList>
    </citation>
    <scope>NUCLEOTIDE SEQUENCE [LARGE SCALE GENOMIC DNA]</scope>
</reference>
<dbReference type="GO" id="GO:0016020">
    <property type="term" value="C:membrane"/>
    <property type="evidence" value="ECO:0007669"/>
    <property type="project" value="UniProtKB-SubCell"/>
</dbReference>
<dbReference type="Pfam" id="PF00041">
    <property type="entry name" value="fn3"/>
    <property type="match status" value="1"/>
</dbReference>
<dbReference type="PROSITE" id="PS50853">
    <property type="entry name" value="FN3"/>
    <property type="match status" value="2"/>
</dbReference>
<dbReference type="PANTHER" id="PTHR46957:SF3">
    <property type="entry name" value="CYTOKINE RECEPTOR"/>
    <property type="match status" value="1"/>
</dbReference>
<reference evidence="4" key="1">
    <citation type="submission" date="2016-06" db="UniProtKB">
        <authorList>
            <consortium name="WormBaseParasite"/>
        </authorList>
    </citation>
    <scope>IDENTIFICATION</scope>
</reference>
<evidence type="ECO:0000313" key="3">
    <source>
        <dbReference type="Proteomes" id="UP000270296"/>
    </source>
</evidence>